<feature type="compositionally biased region" description="Basic and acidic residues" evidence="1">
    <location>
        <begin position="1"/>
        <end position="11"/>
    </location>
</feature>
<proteinExistence type="predicted"/>
<dbReference type="EMBL" id="MU853405">
    <property type="protein sequence ID" value="KAK4135618.1"/>
    <property type="molecule type" value="Genomic_DNA"/>
</dbReference>
<name>A0AAN6UM74_9PEZI</name>
<feature type="region of interest" description="Disordered" evidence="1">
    <location>
        <begin position="1"/>
        <end position="46"/>
    </location>
</feature>
<feature type="compositionally biased region" description="Polar residues" evidence="1">
    <location>
        <begin position="153"/>
        <end position="162"/>
    </location>
</feature>
<feature type="region of interest" description="Disordered" evidence="1">
    <location>
        <begin position="129"/>
        <end position="162"/>
    </location>
</feature>
<protein>
    <submittedName>
        <fullName evidence="2">Uncharacterized protein</fullName>
    </submittedName>
</protein>
<reference evidence="2" key="2">
    <citation type="submission" date="2023-05" db="EMBL/GenBank/DDBJ databases">
        <authorList>
            <consortium name="Lawrence Berkeley National Laboratory"/>
            <person name="Steindorff A."/>
            <person name="Hensen N."/>
            <person name="Bonometti L."/>
            <person name="Westerberg I."/>
            <person name="Brannstrom I.O."/>
            <person name="Guillou S."/>
            <person name="Cros-Aarteil S."/>
            <person name="Calhoun S."/>
            <person name="Haridas S."/>
            <person name="Kuo A."/>
            <person name="Mondo S."/>
            <person name="Pangilinan J."/>
            <person name="Riley R."/>
            <person name="Labutti K."/>
            <person name="Andreopoulos B."/>
            <person name="Lipzen A."/>
            <person name="Chen C."/>
            <person name="Yanf M."/>
            <person name="Daum C."/>
            <person name="Ng V."/>
            <person name="Clum A."/>
            <person name="Ohm R."/>
            <person name="Martin F."/>
            <person name="Silar P."/>
            <person name="Natvig D."/>
            <person name="Lalanne C."/>
            <person name="Gautier V."/>
            <person name="Ament-Velasquez S.L."/>
            <person name="Kruys A."/>
            <person name="Hutchinson M.I."/>
            <person name="Powell A.J."/>
            <person name="Barry K."/>
            <person name="Miller A.N."/>
            <person name="Grigoriev I.V."/>
            <person name="Debuchy R."/>
            <person name="Gladieux P."/>
            <person name="Thoren M.H."/>
            <person name="Johannesson H."/>
        </authorList>
    </citation>
    <scope>NUCLEOTIDE SEQUENCE</scope>
    <source>
        <strain evidence="2">CBS 123565</strain>
    </source>
</reference>
<feature type="compositionally biased region" description="Polar residues" evidence="1">
    <location>
        <begin position="129"/>
        <end position="140"/>
    </location>
</feature>
<accession>A0AAN6UM74</accession>
<reference evidence="2" key="1">
    <citation type="journal article" date="2023" name="Mol. Phylogenet. Evol.">
        <title>Genome-scale phylogeny and comparative genomics of the fungal order Sordariales.</title>
        <authorList>
            <person name="Hensen N."/>
            <person name="Bonometti L."/>
            <person name="Westerberg I."/>
            <person name="Brannstrom I.O."/>
            <person name="Guillou S."/>
            <person name="Cros-Aarteil S."/>
            <person name="Calhoun S."/>
            <person name="Haridas S."/>
            <person name="Kuo A."/>
            <person name="Mondo S."/>
            <person name="Pangilinan J."/>
            <person name="Riley R."/>
            <person name="LaButti K."/>
            <person name="Andreopoulos B."/>
            <person name="Lipzen A."/>
            <person name="Chen C."/>
            <person name="Yan M."/>
            <person name="Daum C."/>
            <person name="Ng V."/>
            <person name="Clum A."/>
            <person name="Steindorff A."/>
            <person name="Ohm R.A."/>
            <person name="Martin F."/>
            <person name="Silar P."/>
            <person name="Natvig D.O."/>
            <person name="Lalanne C."/>
            <person name="Gautier V."/>
            <person name="Ament-Velasquez S.L."/>
            <person name="Kruys A."/>
            <person name="Hutchinson M.I."/>
            <person name="Powell A.J."/>
            <person name="Barry K."/>
            <person name="Miller A.N."/>
            <person name="Grigoriev I.V."/>
            <person name="Debuchy R."/>
            <person name="Gladieux P."/>
            <person name="Hiltunen Thoren M."/>
            <person name="Johannesson H."/>
        </authorList>
    </citation>
    <scope>NUCLEOTIDE SEQUENCE</scope>
    <source>
        <strain evidence="2">CBS 123565</strain>
    </source>
</reference>
<evidence type="ECO:0000313" key="3">
    <source>
        <dbReference type="Proteomes" id="UP001304895"/>
    </source>
</evidence>
<sequence>MEQDHRSDDSSIHPPGGQENNYLTATDGYPEPAKARSRTSTSKCKSVAAQPRIQHRWYSGTEARMDMHVVVAVSCPDQTDWPLGMANRDRGCSAVIWGWLALHPCSPAGPLLRRSSILHEKAGQSRQCTVFGTGGRQSPENRGRQIGMESHTGAGNPTTEPVRTAAQSQRACKLDMDKARIHSEQIVQITDQAWQAPRPSTLAFGAGFINPCMRLVLFAKAFPKPGAMSDQHA</sequence>
<evidence type="ECO:0000256" key="1">
    <source>
        <dbReference type="SAM" id="MobiDB-lite"/>
    </source>
</evidence>
<keyword evidence="3" id="KW-1185">Reference proteome</keyword>
<organism evidence="2 3">
    <name type="scientific">Trichocladium antarcticum</name>
    <dbReference type="NCBI Taxonomy" id="1450529"/>
    <lineage>
        <taxon>Eukaryota</taxon>
        <taxon>Fungi</taxon>
        <taxon>Dikarya</taxon>
        <taxon>Ascomycota</taxon>
        <taxon>Pezizomycotina</taxon>
        <taxon>Sordariomycetes</taxon>
        <taxon>Sordariomycetidae</taxon>
        <taxon>Sordariales</taxon>
        <taxon>Chaetomiaceae</taxon>
        <taxon>Trichocladium</taxon>
    </lineage>
</organism>
<comment type="caution">
    <text evidence="2">The sequence shown here is derived from an EMBL/GenBank/DDBJ whole genome shotgun (WGS) entry which is preliminary data.</text>
</comment>
<evidence type="ECO:0000313" key="2">
    <source>
        <dbReference type="EMBL" id="KAK4135618.1"/>
    </source>
</evidence>
<dbReference type="Proteomes" id="UP001304895">
    <property type="component" value="Unassembled WGS sequence"/>
</dbReference>
<gene>
    <name evidence="2" type="ORF">BT67DRAFT_255892</name>
</gene>
<dbReference type="AlphaFoldDB" id="A0AAN6UM74"/>